<gene>
    <name evidence="1" type="ORF">L2E82_22537</name>
</gene>
<sequence length="352" mass="39368">MQFCEEHEMHAEFRLKNVVKNDTTSIKDRLLKRRTRNMGQESSPSQDDIERNIFWCKGRQVLRCFVENNRQNHFTSSPDERDERNKVLLARGSSAVSSDYKEPNFIKKLREMKSLIEEWGPMSMDSDEGLRVILDFNPSAASISLSSFRGASYGFEALSRTFKKDNYSQKHGNCRMTRSYSYRNVQPIVAKLSNIQYKCVAALAATAITSKLTSQPKLRQILMVGAMADASYFEYKCVSAIMAIMTAIAANLISQPNLNLILMMAGMGMQLNFVEGLRAGCTPNFSPPWYTGVSETFQYIPVLSNLFVTPEITIAYTLGASIIGQALGSMTRHLESLNTSDTKASVGGSDST</sequence>
<comment type="caution">
    <text evidence="1">The sequence shown here is derived from an EMBL/GenBank/DDBJ whole genome shotgun (WGS) entry which is preliminary data.</text>
</comment>
<dbReference type="Proteomes" id="UP001055811">
    <property type="component" value="Linkage Group LG04"/>
</dbReference>
<dbReference type="EMBL" id="CM042012">
    <property type="protein sequence ID" value="KAI3751451.1"/>
    <property type="molecule type" value="Genomic_DNA"/>
</dbReference>
<accession>A0ACB9DZ05</accession>
<organism evidence="1 2">
    <name type="scientific">Cichorium intybus</name>
    <name type="common">Chicory</name>
    <dbReference type="NCBI Taxonomy" id="13427"/>
    <lineage>
        <taxon>Eukaryota</taxon>
        <taxon>Viridiplantae</taxon>
        <taxon>Streptophyta</taxon>
        <taxon>Embryophyta</taxon>
        <taxon>Tracheophyta</taxon>
        <taxon>Spermatophyta</taxon>
        <taxon>Magnoliopsida</taxon>
        <taxon>eudicotyledons</taxon>
        <taxon>Gunneridae</taxon>
        <taxon>Pentapetalae</taxon>
        <taxon>asterids</taxon>
        <taxon>campanulids</taxon>
        <taxon>Asterales</taxon>
        <taxon>Asteraceae</taxon>
        <taxon>Cichorioideae</taxon>
        <taxon>Cichorieae</taxon>
        <taxon>Cichoriinae</taxon>
        <taxon>Cichorium</taxon>
    </lineage>
</organism>
<evidence type="ECO:0000313" key="1">
    <source>
        <dbReference type="EMBL" id="KAI3751451.1"/>
    </source>
</evidence>
<evidence type="ECO:0000313" key="2">
    <source>
        <dbReference type="Proteomes" id="UP001055811"/>
    </source>
</evidence>
<reference evidence="1 2" key="2">
    <citation type="journal article" date="2022" name="Mol. Ecol. Resour.">
        <title>The genomes of chicory, endive, great burdock and yacon provide insights into Asteraceae paleo-polyploidization history and plant inulin production.</title>
        <authorList>
            <person name="Fan W."/>
            <person name="Wang S."/>
            <person name="Wang H."/>
            <person name="Wang A."/>
            <person name="Jiang F."/>
            <person name="Liu H."/>
            <person name="Zhao H."/>
            <person name="Xu D."/>
            <person name="Zhang Y."/>
        </authorList>
    </citation>
    <scope>NUCLEOTIDE SEQUENCE [LARGE SCALE GENOMIC DNA]</scope>
    <source>
        <strain evidence="2">cv. Punajuju</strain>
        <tissue evidence="1">Leaves</tissue>
    </source>
</reference>
<keyword evidence="2" id="KW-1185">Reference proteome</keyword>
<proteinExistence type="predicted"/>
<protein>
    <submittedName>
        <fullName evidence="1">Uncharacterized protein</fullName>
    </submittedName>
</protein>
<name>A0ACB9DZ05_CICIN</name>
<reference evidence="2" key="1">
    <citation type="journal article" date="2022" name="Mol. Ecol. Resour.">
        <title>The genomes of chicory, endive, great burdock and yacon provide insights into Asteraceae palaeo-polyploidization history and plant inulin production.</title>
        <authorList>
            <person name="Fan W."/>
            <person name="Wang S."/>
            <person name="Wang H."/>
            <person name="Wang A."/>
            <person name="Jiang F."/>
            <person name="Liu H."/>
            <person name="Zhao H."/>
            <person name="Xu D."/>
            <person name="Zhang Y."/>
        </authorList>
    </citation>
    <scope>NUCLEOTIDE SEQUENCE [LARGE SCALE GENOMIC DNA]</scope>
    <source>
        <strain evidence="2">cv. Punajuju</strain>
    </source>
</reference>